<comment type="subcellular location">
    <subcellularLocation>
        <location evidence="1">Target cell</location>
        <location evidence="1">Target cell cytoplasm</location>
    </subcellularLocation>
</comment>
<evidence type="ECO:0000256" key="4">
    <source>
        <dbReference type="ARBA" id="ARBA00023026"/>
    </source>
</evidence>
<evidence type="ECO:0000256" key="3">
    <source>
        <dbReference type="ARBA" id="ARBA00022913"/>
    </source>
</evidence>
<dbReference type="InterPro" id="IPR006914">
    <property type="entry name" value="VENN_dom"/>
</dbReference>
<sequence>MVTGAISPYINTEIKNATYNNEEANLIAHAVWGAVEAYTQGGKAGTGAVAAVTGEVGANIIAQNLFGKEPENLTEAEKWTVSELSQVAAGLAGGLSSSSVDSLSIAQSVKTGQGVGKNAVENNYLSKQDWIDYKREVTSCGNNQECIEKVKEEFTDMNKANSETLKAACRLGGNTEECAKQTSLAKEGFDYARDNVRFDGSGWMAKIMNTNKSEAKVKPTEGLLGSEAITQIENALSNPKIRNKVENEPLIKQELIKGIDQAANAVRTEKGNAYEFGARIEYPNIASLSNNYAVFGRELGVEPVVPEYQISTILGVGKAGKTLFDLSSTSTRVILGANGAVSAAAQYLTNGEVSVKETLKDMGEAYITKDFGFKGYTAWNIGIGFLEGGLENAKWQDGKLQGFSIENGLEKAGVKTVTSTFGYAFGKGVEGTLNKNINTYGNSLRTEPIRIGSSINRYVEPSLVPIGVGNLLDSAVSKFSEYQYNNSKLLNEGAK</sequence>
<keyword evidence="2" id="KW-0800">Toxin</keyword>
<dbReference type="PATRIC" id="fig|1450449.3.peg.1314"/>
<name>A0A011LY40_9PAST</name>
<keyword evidence="4" id="KW-0843">Virulence</keyword>
<evidence type="ECO:0000259" key="5">
    <source>
        <dbReference type="Pfam" id="PF04829"/>
    </source>
</evidence>
<reference evidence="6 7" key="1">
    <citation type="journal article" date="2014" name="Genome Announc.">
        <title>Genome Sequence of a Presumptive Mannheimia haemolytica Strain with an A1/A6-Cross-Reactive Serotype from a White-Tailed Deer (Odocoileus virginianus).</title>
        <authorList>
            <person name="Lawrence P.K."/>
            <person name="Bey R.F."/>
            <person name="Wiener B."/>
            <person name="Kittichotirat W."/>
            <person name="Bumgarner R.E."/>
        </authorList>
    </citation>
    <scope>NUCLEOTIDE SEQUENCE [LARGE SCALE GENOMIC DNA]</scope>
    <source>
        <strain evidence="6 7">PKL10</strain>
    </source>
</reference>
<comment type="caution">
    <text evidence="6">The sequence shown here is derived from an EMBL/GenBank/DDBJ whole genome shotgun (WGS) entry which is preliminary data.</text>
</comment>
<accession>A0A011LY40</accession>
<protein>
    <recommendedName>
        <fullName evidence="5">VENN motif-containing domain-containing protein</fullName>
    </recommendedName>
</protein>
<dbReference type="STRING" id="1122190.GCA_000621105_01498"/>
<evidence type="ECO:0000256" key="1">
    <source>
        <dbReference type="ARBA" id="ARBA00004219"/>
    </source>
</evidence>
<keyword evidence="7" id="KW-1185">Reference proteome</keyword>
<evidence type="ECO:0000313" key="6">
    <source>
        <dbReference type="EMBL" id="EXI62123.1"/>
    </source>
</evidence>
<dbReference type="Proteomes" id="UP000054123">
    <property type="component" value="Unassembled WGS sequence"/>
</dbReference>
<dbReference type="EMBL" id="JANJ01000005">
    <property type="protein sequence ID" value="EXI62123.1"/>
    <property type="molecule type" value="Genomic_DNA"/>
</dbReference>
<proteinExistence type="predicted"/>
<gene>
    <name evidence="6" type="ORF">AK33_06695</name>
</gene>
<keyword evidence="3" id="KW-1266">Target cell cytoplasm</keyword>
<dbReference type="Pfam" id="PF04829">
    <property type="entry name" value="PT-VENN"/>
    <property type="match status" value="1"/>
</dbReference>
<dbReference type="RefSeq" id="WP_051498307.1">
    <property type="nucleotide sequence ID" value="NZ_AVSP01000021.1"/>
</dbReference>
<organism evidence="6 7">
    <name type="scientific">Mannheimia granulomatis</name>
    <dbReference type="NCBI Taxonomy" id="85402"/>
    <lineage>
        <taxon>Bacteria</taxon>
        <taxon>Pseudomonadati</taxon>
        <taxon>Pseudomonadota</taxon>
        <taxon>Gammaproteobacteria</taxon>
        <taxon>Pasteurellales</taxon>
        <taxon>Pasteurellaceae</taxon>
        <taxon>Mannheimia</taxon>
    </lineage>
</organism>
<dbReference type="AlphaFoldDB" id="A0A011LY40"/>
<evidence type="ECO:0000256" key="2">
    <source>
        <dbReference type="ARBA" id="ARBA00022656"/>
    </source>
</evidence>
<dbReference type="GO" id="GO:0090729">
    <property type="term" value="F:toxin activity"/>
    <property type="evidence" value="ECO:0007669"/>
    <property type="project" value="UniProtKB-KW"/>
</dbReference>
<evidence type="ECO:0000313" key="7">
    <source>
        <dbReference type="Proteomes" id="UP000054123"/>
    </source>
</evidence>
<feature type="domain" description="VENN motif-containing" evidence="5">
    <location>
        <begin position="70"/>
        <end position="127"/>
    </location>
</feature>